<evidence type="ECO:0000256" key="9">
    <source>
        <dbReference type="ARBA" id="ARBA00022989"/>
    </source>
</evidence>
<keyword evidence="17" id="KW-1185">Reference proteome</keyword>
<dbReference type="Pfam" id="PF25968">
    <property type="entry name" value="CALS1"/>
    <property type="match status" value="1"/>
</dbReference>
<dbReference type="PANTHER" id="PTHR12741">
    <property type="entry name" value="LYST-INTERACTING PROTEIN LIP5 DOPAMINE RESPONSIVE PROTEIN DRG-1"/>
    <property type="match status" value="1"/>
</dbReference>
<evidence type="ECO:0000256" key="5">
    <source>
        <dbReference type="ARBA" id="ARBA00022676"/>
    </source>
</evidence>
<keyword evidence="7 14" id="KW-0812">Transmembrane</keyword>
<feature type="transmembrane region" description="Helical" evidence="14">
    <location>
        <begin position="1578"/>
        <end position="1600"/>
    </location>
</feature>
<feature type="transmembrane region" description="Helical" evidence="14">
    <location>
        <begin position="529"/>
        <end position="548"/>
    </location>
</feature>
<comment type="caution">
    <text evidence="16">The sequence shown here is derived from an EMBL/GenBank/DDBJ whole genome shotgun (WGS) entry which is preliminary data.</text>
</comment>
<dbReference type="EC" id="2.4.1.34" evidence="3"/>
<proteinExistence type="inferred from homology"/>
<keyword evidence="10 14" id="KW-0472">Membrane</keyword>
<keyword evidence="11" id="KW-0961">Cell wall biogenesis/degradation</keyword>
<dbReference type="PANTHER" id="PTHR12741:SF47">
    <property type="entry name" value="CALLOSE SYNTHASE 9"/>
    <property type="match status" value="1"/>
</dbReference>
<dbReference type="SMART" id="SM01205">
    <property type="entry name" value="FKS1_dom1"/>
    <property type="match status" value="1"/>
</dbReference>
<evidence type="ECO:0000256" key="2">
    <source>
        <dbReference type="ARBA" id="ARBA00009040"/>
    </source>
</evidence>
<dbReference type="EMBL" id="CM026423">
    <property type="protein sequence ID" value="KAG0585220.1"/>
    <property type="molecule type" value="Genomic_DNA"/>
</dbReference>
<comment type="similarity">
    <text evidence="2">Belongs to the glycosyltransferase 48 family.</text>
</comment>
<feature type="transmembrane region" description="Helical" evidence="14">
    <location>
        <begin position="637"/>
        <end position="656"/>
    </location>
</feature>
<evidence type="ECO:0000313" key="16">
    <source>
        <dbReference type="EMBL" id="KAG0585220.1"/>
    </source>
</evidence>
<feature type="transmembrane region" description="Helical" evidence="14">
    <location>
        <begin position="1955"/>
        <end position="1976"/>
    </location>
</feature>
<dbReference type="GO" id="GO:0000148">
    <property type="term" value="C:1,3-beta-D-glucan synthase complex"/>
    <property type="evidence" value="ECO:0007669"/>
    <property type="project" value="InterPro"/>
</dbReference>
<keyword evidence="5" id="KW-0328">Glycosyltransferase</keyword>
<dbReference type="InterPro" id="IPR023175">
    <property type="entry name" value="Vta1/CALS_N_sf"/>
</dbReference>
<dbReference type="GO" id="GO:0005886">
    <property type="term" value="C:plasma membrane"/>
    <property type="evidence" value="ECO:0007669"/>
    <property type="project" value="UniProtKB-SubCell"/>
</dbReference>
<feature type="transmembrane region" description="Helical" evidence="14">
    <location>
        <begin position="599"/>
        <end position="617"/>
    </location>
</feature>
<organism evidence="16 17">
    <name type="scientific">Ceratodon purpureus</name>
    <name type="common">Fire moss</name>
    <name type="synonym">Dicranum purpureum</name>
    <dbReference type="NCBI Taxonomy" id="3225"/>
    <lineage>
        <taxon>Eukaryota</taxon>
        <taxon>Viridiplantae</taxon>
        <taxon>Streptophyta</taxon>
        <taxon>Embryophyta</taxon>
        <taxon>Bryophyta</taxon>
        <taxon>Bryophytina</taxon>
        <taxon>Bryopsida</taxon>
        <taxon>Dicranidae</taxon>
        <taxon>Pseudoditrichales</taxon>
        <taxon>Ditrichaceae</taxon>
        <taxon>Ceratodon</taxon>
    </lineage>
</organism>
<evidence type="ECO:0000256" key="8">
    <source>
        <dbReference type="ARBA" id="ARBA00022960"/>
    </source>
</evidence>
<feature type="transmembrane region" description="Helical" evidence="14">
    <location>
        <begin position="1747"/>
        <end position="1770"/>
    </location>
</feature>
<evidence type="ECO:0000256" key="1">
    <source>
        <dbReference type="ARBA" id="ARBA00004651"/>
    </source>
</evidence>
<evidence type="ECO:0000256" key="3">
    <source>
        <dbReference type="ARBA" id="ARBA00012589"/>
    </source>
</evidence>
<dbReference type="Proteomes" id="UP000822688">
    <property type="component" value="Chromosome 3"/>
</dbReference>
<keyword evidence="6" id="KW-0808">Transferase</keyword>
<keyword evidence="4" id="KW-1003">Cell membrane</keyword>
<evidence type="ECO:0000256" key="10">
    <source>
        <dbReference type="ARBA" id="ARBA00023136"/>
    </source>
</evidence>
<comment type="catalytic activity">
    <reaction evidence="13">
        <text>[(1-&gt;3)-beta-D-glucosyl](n) + UDP-alpha-D-glucose = [(1-&gt;3)-beta-D-glucosyl](n+1) + UDP + H(+)</text>
        <dbReference type="Rhea" id="RHEA:21476"/>
        <dbReference type="Rhea" id="RHEA-COMP:11146"/>
        <dbReference type="Rhea" id="RHEA-COMP:14303"/>
        <dbReference type="ChEBI" id="CHEBI:15378"/>
        <dbReference type="ChEBI" id="CHEBI:37671"/>
        <dbReference type="ChEBI" id="CHEBI:58223"/>
        <dbReference type="ChEBI" id="CHEBI:58885"/>
        <dbReference type="EC" id="2.4.1.34"/>
    </reaction>
</comment>
<keyword evidence="9 14" id="KW-1133">Transmembrane helix</keyword>
<dbReference type="InterPro" id="IPR003440">
    <property type="entry name" value="Glyco_trans_48_dom"/>
</dbReference>
<sequence>MATPQRQPQRISKRVLNKWELLVYRAKMAAERRAIDDPQGPGSGSASNTTVPQTLLQQANIDAILQTADELAKENPHVARILTEYAYSLVQNLDPNSEGRGVLQFKTGLLSIIKQRRTKKEGEAIDRSHDVRTLLEFYRNYREKNRLDQLEDEDRIRRNSDSYEEDSTTTEQRAERQRKIYLTARILNQVIDALTKDGLTDELDPELKRIMEEDAKKVKGFKAYNILPLDAPGVANVFEKFPEVVGATRAVWYSSESTENIPAFPDDAGIDDLDRHADIFDVLQYAFGFQADNAANQREHLILLLSNSQSRLRIMLDTEVKLDEGAVSLVHDKMMKNYERWCKFVRRDSMAKRAYSMQLRLFLTALYLLIWGEAANLRFLPECLCYIFHHMADELYDLLDKSVLERSRTFLPDSTSSFLDKIIKPVHEILAAEAKICAGGKAPHSAWRNYDDFNEFFWSSSCFELSWPWRLEAGFFRKPKRVIYTEADRYDLPAQEQESPPMLGEKREKKVGKTHFVEHRTGFHIYHSFHRLWIFLVCMLQGLAIFAFCDRRLTVHNVKLIMSVGPTFVFMKLIQSVMDVTLMIGAYRSTRARNISRMWIRFLWFSILSVIIVLLYVKTIEEENSGSGADTWFRAFYFVLGLYGGLQFFIAILLRVPWFRMQAEKVSNFYVVQLLKWVHQERYYVGRNMYERTRDYFKYVLFWFVVGTCKFAFSYFLQIQPMVGPTRTIIGIQNVNYRWKDLISKSNHNALTLVALWAPVIMIYFLDTQVWYTVVSALVGGFDGARMHLGEIRSLDMLRSRFSHLPGAFVKNLVPSRSSGHSQTDLNVPFNAVKHGNPRVDAIRFAPLWNEVIISLREEDLINNREKEWLLMPNNTVSSGALGDQTLVQWPLFLLANKIYVGIDIVSKEIRQSNERYQVELWERVKRDDRYLEYAVQEAYATLQTVLMDLLNEHGRAWVLDIYHDIQQALEVSQVLHKFDFEELANVVNKIGKLTGILVSEPKRALDDPERKGEEQKIQENAVRALVDLYEVVMRDFLVDAELRNHLFSEINFTTGGKYEDDKILQASKLDGRLFSDLTWPTGPAIEQARRLNYILSIKDSALNVPVNLEARRRLQFFSNSLFMSMPQPPPVRKMFSFSVFTPYYSEDVIYSKAQLEDPNVDGITILYYLRTIVPDEWKNFLERIFPTIEYNQLIHYADQHTLDQHVQELRLWASYRGQTLARTVRGMMYYKKALILQAQQEGASMAEDEEEGLDLEGHDLEGNELAIVNVRGSPRTPRTPRGSLVRSARAQAELKFCYVVTAQIYGKQKNSSLQADKDRAADILYLMQMNDSLRIAYVHETKHMIDGRPFTEYYSKLVKADPSGKDQEIFSIKLPGEVILGEGKPENQNHAIVFTRGEALQSIDMNQEHYLEETMKMRNLLEEFDSKSLGLRPPTILGVREHVFTGSVSSLAWFMSLQERSFVTLGQRVLANPLKVRMHYGHPDVFDRIFHITRGGISKASKQINLSEDIFAGFNSTLRQGNVTHHEYVQCGKGRDVGLNQIAAFEGQVASGNGEQTLSRDVYRLGQLFDFFRMCSFFFTSVGYYFTTMLTVLTIYVFLYGKAYLALSGVDEALKASNVLDNTALQAALDTQFLLQIGVFTTIPILVNFILEQGVTRAIISFFTMQLQLSSVFFTFSLGTRTHYFGRTILHGGAKYKSTGRGFVVEHIPFAENYRTYARSHFVQGMEIIMLLIVYLVYGAHDRTAASYILLTFSSWFLALSWLYAPYIFNPSGFEWQKTVMDFEDWTNWLFHKGGIGDEGKKSWEVWWEEEQAHIQTFRGRLWEILLSTRFFIFQYGVVYALNAAGNNKSFWVYGYSWVVIVGVFILFKIFTFSQKASANFQLIVRLFQGVVFLAVVAGVSVAVVLTDLTIGDVFASALAIIPTGWGLLSIAIAMRPIVKRCRLWKSVQGIARLYDAAMGMILFIPIALLSWFPFVTTFQTRLVFNQAFSRGLEIAVLLAGNNPNAAI</sequence>
<dbReference type="GO" id="GO:0006075">
    <property type="term" value="P:(1-&gt;3)-beta-D-glucan biosynthetic process"/>
    <property type="evidence" value="ECO:0007669"/>
    <property type="project" value="InterPro"/>
</dbReference>
<evidence type="ECO:0000259" key="15">
    <source>
        <dbReference type="SMART" id="SM01205"/>
    </source>
</evidence>
<dbReference type="Gene3D" id="1.25.40.270">
    <property type="entry name" value="Vacuolar protein sorting-associated protein vta1"/>
    <property type="match status" value="1"/>
</dbReference>
<evidence type="ECO:0000256" key="11">
    <source>
        <dbReference type="ARBA" id="ARBA00023316"/>
    </source>
</evidence>
<feature type="transmembrane region" description="Helical" evidence="14">
    <location>
        <begin position="1634"/>
        <end position="1652"/>
    </location>
</feature>
<feature type="transmembrane region" description="Helical" evidence="14">
    <location>
        <begin position="696"/>
        <end position="717"/>
    </location>
</feature>
<dbReference type="GO" id="GO:0003843">
    <property type="term" value="F:1,3-beta-D-glucan synthase activity"/>
    <property type="evidence" value="ECO:0007669"/>
    <property type="project" value="UniProtKB-EC"/>
</dbReference>
<feature type="transmembrane region" description="Helical" evidence="14">
    <location>
        <begin position="1912"/>
        <end position="1934"/>
    </location>
</feature>
<evidence type="ECO:0000313" key="17">
    <source>
        <dbReference type="Proteomes" id="UP000822688"/>
    </source>
</evidence>
<feature type="transmembrane region" description="Helical" evidence="14">
    <location>
        <begin position="1884"/>
        <end position="1906"/>
    </location>
</feature>
<reference evidence="16" key="1">
    <citation type="submission" date="2020-06" db="EMBL/GenBank/DDBJ databases">
        <title>WGS assembly of Ceratodon purpureus strain R40.</title>
        <authorList>
            <person name="Carey S.B."/>
            <person name="Jenkins J."/>
            <person name="Shu S."/>
            <person name="Lovell J.T."/>
            <person name="Sreedasyam A."/>
            <person name="Maumus F."/>
            <person name="Tiley G.P."/>
            <person name="Fernandez-Pozo N."/>
            <person name="Barry K."/>
            <person name="Chen C."/>
            <person name="Wang M."/>
            <person name="Lipzen A."/>
            <person name="Daum C."/>
            <person name="Saski C.A."/>
            <person name="Payton A.C."/>
            <person name="Mcbreen J.C."/>
            <person name="Conrad R.E."/>
            <person name="Kollar L.M."/>
            <person name="Olsson S."/>
            <person name="Huttunen S."/>
            <person name="Landis J.B."/>
            <person name="Wickett N.J."/>
            <person name="Johnson M.G."/>
            <person name="Rensing S.A."/>
            <person name="Grimwood J."/>
            <person name="Schmutz J."/>
            <person name="Mcdaniel S.F."/>
        </authorList>
    </citation>
    <scope>NUCLEOTIDE SEQUENCE</scope>
    <source>
        <strain evidence="16">R40</strain>
    </source>
</reference>
<dbReference type="Pfam" id="PF14288">
    <property type="entry name" value="FKS1_dom1"/>
    <property type="match status" value="1"/>
</dbReference>
<dbReference type="InterPro" id="IPR026899">
    <property type="entry name" value="FKS1-like_dom1"/>
</dbReference>
<evidence type="ECO:0000256" key="12">
    <source>
        <dbReference type="ARBA" id="ARBA00032165"/>
    </source>
</evidence>
<dbReference type="Pfam" id="PF02364">
    <property type="entry name" value="Glucan_synthase"/>
    <property type="match status" value="1"/>
</dbReference>
<evidence type="ECO:0000256" key="13">
    <source>
        <dbReference type="ARBA" id="ARBA00047777"/>
    </source>
</evidence>
<dbReference type="InterPro" id="IPR058851">
    <property type="entry name" value="CALS1_helical"/>
</dbReference>
<keyword evidence="8" id="KW-0133">Cell shape</keyword>
<evidence type="ECO:0000256" key="7">
    <source>
        <dbReference type="ARBA" id="ARBA00022692"/>
    </source>
</evidence>
<evidence type="ECO:0000256" key="4">
    <source>
        <dbReference type="ARBA" id="ARBA00022475"/>
    </source>
</evidence>
<evidence type="ECO:0000256" key="14">
    <source>
        <dbReference type="SAM" id="Phobius"/>
    </source>
</evidence>
<feature type="domain" description="1,3-beta-glucan synthase component FKS1-like" evidence="15">
    <location>
        <begin position="358"/>
        <end position="470"/>
    </location>
</feature>
<feature type="transmembrane region" description="Helical" evidence="14">
    <location>
        <begin position="1723"/>
        <end position="1741"/>
    </location>
</feature>
<protein>
    <recommendedName>
        <fullName evidence="12">1,3-beta-glucan synthase</fullName>
        <ecNumber evidence="3">2.4.1.34</ecNumber>
    </recommendedName>
    <alternativeName>
        <fullName evidence="12">1,3-beta-glucan synthase</fullName>
    </alternativeName>
</protein>
<name>A0A8T0IN78_CERPU</name>
<dbReference type="GO" id="GO:0008360">
    <property type="term" value="P:regulation of cell shape"/>
    <property type="evidence" value="ECO:0007669"/>
    <property type="project" value="UniProtKB-KW"/>
</dbReference>
<feature type="transmembrane region" description="Helical" evidence="14">
    <location>
        <begin position="1852"/>
        <end position="1872"/>
    </location>
</feature>
<comment type="subcellular location">
    <subcellularLocation>
        <location evidence="1">Cell membrane</location>
        <topology evidence="1">Multi-pass membrane protein</topology>
    </subcellularLocation>
</comment>
<accession>A0A8T0IN78</accession>
<evidence type="ECO:0000256" key="6">
    <source>
        <dbReference type="ARBA" id="ARBA00022679"/>
    </source>
</evidence>
<gene>
    <name evidence="16" type="ORF">KC19_3G268200</name>
</gene>